<accession>A0A168FT49</accession>
<dbReference type="InterPro" id="IPR013525">
    <property type="entry name" value="ABC2_TM"/>
</dbReference>
<dbReference type="InterPro" id="IPR000412">
    <property type="entry name" value="ABC_2_transport"/>
</dbReference>
<dbReference type="GO" id="GO:0043190">
    <property type="term" value="C:ATP-binding cassette (ABC) transporter complex"/>
    <property type="evidence" value="ECO:0007669"/>
    <property type="project" value="InterPro"/>
</dbReference>
<dbReference type="Proteomes" id="UP000076794">
    <property type="component" value="Chromosome"/>
</dbReference>
<dbReference type="PANTHER" id="PTHR43027:SF2">
    <property type="entry name" value="TRANSPORT PERMEASE PROTEIN"/>
    <property type="match status" value="1"/>
</dbReference>
<evidence type="ECO:0000259" key="7">
    <source>
        <dbReference type="PROSITE" id="PS51012"/>
    </source>
</evidence>
<dbReference type="GO" id="GO:0046677">
    <property type="term" value="P:response to antibiotic"/>
    <property type="evidence" value="ECO:0007669"/>
    <property type="project" value="UniProtKB-KW"/>
</dbReference>
<dbReference type="InterPro" id="IPR052902">
    <property type="entry name" value="ABC-2_transporter"/>
</dbReference>
<protein>
    <recommendedName>
        <fullName evidence="6">Transport permease protein</fullName>
    </recommendedName>
</protein>
<evidence type="ECO:0000256" key="6">
    <source>
        <dbReference type="RuleBase" id="RU361157"/>
    </source>
</evidence>
<feature type="transmembrane region" description="Helical" evidence="6">
    <location>
        <begin position="38"/>
        <end position="59"/>
    </location>
</feature>
<keyword evidence="5" id="KW-0046">Antibiotic resistance</keyword>
<comment type="similarity">
    <text evidence="6">Belongs to the ABC-2 integral membrane protein family.</text>
</comment>
<dbReference type="PIRSF" id="PIRSF006648">
    <property type="entry name" value="DrrB"/>
    <property type="match status" value="1"/>
</dbReference>
<feature type="domain" description="ABC transmembrane type-2" evidence="7">
    <location>
        <begin position="39"/>
        <end position="273"/>
    </location>
</feature>
<dbReference type="OrthoDB" id="3217868at2"/>
<reference evidence="8 9" key="1">
    <citation type="submission" date="2016-01" db="EMBL/GenBank/DDBJ databases">
        <title>Complete genome sequence of a soil Actinobacterium, Isoptericola dokdonensis DS-3.</title>
        <authorList>
            <person name="Kwon S.-K."/>
            <person name="Kim J.F."/>
        </authorList>
    </citation>
    <scope>NUCLEOTIDE SEQUENCE [LARGE SCALE GENOMIC DNA]</scope>
    <source>
        <strain evidence="8 9">DS-3</strain>
    </source>
</reference>
<keyword evidence="6" id="KW-1003">Cell membrane</keyword>
<proteinExistence type="inferred from homology"/>
<dbReference type="Pfam" id="PF01061">
    <property type="entry name" value="ABC2_membrane"/>
    <property type="match status" value="1"/>
</dbReference>
<organism evidence="8 9">
    <name type="scientific">Isoptericola dokdonensis DS-3</name>
    <dbReference type="NCBI Taxonomy" id="1300344"/>
    <lineage>
        <taxon>Bacteria</taxon>
        <taxon>Bacillati</taxon>
        <taxon>Actinomycetota</taxon>
        <taxon>Actinomycetes</taxon>
        <taxon>Micrococcales</taxon>
        <taxon>Promicromonosporaceae</taxon>
        <taxon>Isoptericola</taxon>
    </lineage>
</organism>
<dbReference type="RefSeq" id="WP_068203636.1">
    <property type="nucleotide sequence ID" value="NZ_CP014209.1"/>
</dbReference>
<dbReference type="PATRIC" id="fig|1300344.3.peg.2950"/>
<dbReference type="PROSITE" id="PS51012">
    <property type="entry name" value="ABC_TM2"/>
    <property type="match status" value="1"/>
</dbReference>
<name>A0A168FT49_9MICO</name>
<comment type="subcellular location">
    <subcellularLocation>
        <location evidence="6">Cell membrane</location>
        <topology evidence="6">Multi-pass membrane protein</topology>
    </subcellularLocation>
    <subcellularLocation>
        <location evidence="1">Membrane</location>
        <topology evidence="1">Multi-pass membrane protein</topology>
    </subcellularLocation>
</comment>
<dbReference type="InterPro" id="IPR047817">
    <property type="entry name" value="ABC2_TM_bact-type"/>
</dbReference>
<feature type="transmembrane region" description="Helical" evidence="6">
    <location>
        <begin position="128"/>
        <end position="150"/>
    </location>
</feature>
<evidence type="ECO:0000256" key="4">
    <source>
        <dbReference type="ARBA" id="ARBA00023136"/>
    </source>
</evidence>
<keyword evidence="3 6" id="KW-1133">Transmembrane helix</keyword>
<feature type="transmembrane region" description="Helical" evidence="6">
    <location>
        <begin position="162"/>
        <end position="188"/>
    </location>
</feature>
<gene>
    <name evidence="8" type="ORF">I598_2932</name>
</gene>
<evidence type="ECO:0000313" key="8">
    <source>
        <dbReference type="EMBL" id="ANC32449.1"/>
    </source>
</evidence>
<feature type="transmembrane region" description="Helical" evidence="6">
    <location>
        <begin position="79"/>
        <end position="107"/>
    </location>
</feature>
<keyword evidence="2 6" id="KW-0812">Transmembrane</keyword>
<feature type="transmembrane region" description="Helical" evidence="6">
    <location>
        <begin position="200"/>
        <end position="218"/>
    </location>
</feature>
<keyword evidence="9" id="KW-1185">Reference proteome</keyword>
<dbReference type="AlphaFoldDB" id="A0A168FT49"/>
<dbReference type="STRING" id="1300344.I598_2932"/>
<evidence type="ECO:0000256" key="2">
    <source>
        <dbReference type="ARBA" id="ARBA00022692"/>
    </source>
</evidence>
<dbReference type="PANTHER" id="PTHR43027">
    <property type="entry name" value="DOXORUBICIN RESISTANCE ABC TRANSPORTER PERMEASE PROTEIN DRRC-RELATED"/>
    <property type="match status" value="1"/>
</dbReference>
<dbReference type="EMBL" id="CP014209">
    <property type="protein sequence ID" value="ANC32449.1"/>
    <property type="molecule type" value="Genomic_DNA"/>
</dbReference>
<keyword evidence="4 6" id="KW-0472">Membrane</keyword>
<feature type="transmembrane region" description="Helical" evidence="6">
    <location>
        <begin position="252"/>
        <end position="270"/>
    </location>
</feature>
<evidence type="ECO:0000256" key="3">
    <source>
        <dbReference type="ARBA" id="ARBA00022989"/>
    </source>
</evidence>
<dbReference type="GO" id="GO:0140359">
    <property type="term" value="F:ABC-type transporter activity"/>
    <property type="evidence" value="ECO:0007669"/>
    <property type="project" value="InterPro"/>
</dbReference>
<keyword evidence="6" id="KW-0813">Transport</keyword>
<dbReference type="KEGG" id="ido:I598_2932"/>
<evidence type="ECO:0000313" key="9">
    <source>
        <dbReference type="Proteomes" id="UP000076794"/>
    </source>
</evidence>
<sequence length="273" mass="29260">MTTTTVPTTRAQAARRSSGWRGLGLLLRTETRVWLRDFTSVFFGVLFPSVLLIGVGYAIPGMREPMTQDIPPDSAWYGIPAIMAYLPTVLAMAVGTLAVLSLPVTFATFRDKGVLRRLSTTPMRPQGIIVAHLVINIVTSLAGVALALVVTQVAFDLVAPDSVGVVVVGLVLGILSMFSLGMLIAALVNKPSTANAVGSLIYFPLLFLAGLWTPGPIMPDFIREVGVYTPMGAAAQAMDAGWFGGDLPLQQYVVMAVWTAVLLPLSIRLFRWT</sequence>
<evidence type="ECO:0000256" key="5">
    <source>
        <dbReference type="ARBA" id="ARBA00023251"/>
    </source>
</evidence>
<evidence type="ECO:0000256" key="1">
    <source>
        <dbReference type="ARBA" id="ARBA00004141"/>
    </source>
</evidence>